<dbReference type="InterPro" id="IPR018095">
    <property type="entry name" value="Thymidylate_kin_CS"/>
</dbReference>
<keyword evidence="5 12" id="KW-0545">Nucleotide biosynthesis</keyword>
<evidence type="ECO:0000256" key="7">
    <source>
        <dbReference type="ARBA" id="ARBA00022777"/>
    </source>
</evidence>
<gene>
    <name evidence="12" type="primary">tmk</name>
    <name evidence="14" type="ORF">HQ497_14055</name>
</gene>
<evidence type="ECO:0000256" key="2">
    <source>
        <dbReference type="ARBA" id="ARBA00012980"/>
    </source>
</evidence>
<dbReference type="CDD" id="cd01672">
    <property type="entry name" value="TMPK"/>
    <property type="match status" value="1"/>
</dbReference>
<evidence type="ECO:0000313" key="14">
    <source>
        <dbReference type="EMBL" id="NQV66481.1"/>
    </source>
</evidence>
<evidence type="ECO:0000313" key="15">
    <source>
        <dbReference type="Proteomes" id="UP000754644"/>
    </source>
</evidence>
<proteinExistence type="inferred from homology"/>
<comment type="catalytic activity">
    <reaction evidence="10 12">
        <text>dTMP + ATP = dTDP + ADP</text>
        <dbReference type="Rhea" id="RHEA:13517"/>
        <dbReference type="ChEBI" id="CHEBI:30616"/>
        <dbReference type="ChEBI" id="CHEBI:58369"/>
        <dbReference type="ChEBI" id="CHEBI:63528"/>
        <dbReference type="ChEBI" id="CHEBI:456216"/>
        <dbReference type="EC" id="2.7.4.9"/>
    </reaction>
</comment>
<keyword evidence="6 12" id="KW-0547">Nucleotide-binding</keyword>
<dbReference type="GO" id="GO:0006227">
    <property type="term" value="P:dUDP biosynthetic process"/>
    <property type="evidence" value="ECO:0007669"/>
    <property type="project" value="TreeGrafter"/>
</dbReference>
<dbReference type="PANTHER" id="PTHR10344">
    <property type="entry name" value="THYMIDYLATE KINASE"/>
    <property type="match status" value="1"/>
</dbReference>
<evidence type="ECO:0000256" key="12">
    <source>
        <dbReference type="HAMAP-Rule" id="MF_00165"/>
    </source>
</evidence>
<accession>A0A973AB78</accession>
<dbReference type="PANTHER" id="PTHR10344:SF4">
    <property type="entry name" value="UMP-CMP KINASE 2, MITOCHONDRIAL"/>
    <property type="match status" value="1"/>
</dbReference>
<evidence type="ECO:0000256" key="9">
    <source>
        <dbReference type="ARBA" id="ARBA00029962"/>
    </source>
</evidence>
<evidence type="ECO:0000256" key="4">
    <source>
        <dbReference type="ARBA" id="ARBA00022679"/>
    </source>
</evidence>
<dbReference type="AlphaFoldDB" id="A0A973AB78"/>
<evidence type="ECO:0000256" key="10">
    <source>
        <dbReference type="ARBA" id="ARBA00048743"/>
    </source>
</evidence>
<evidence type="ECO:0000256" key="8">
    <source>
        <dbReference type="ARBA" id="ARBA00022840"/>
    </source>
</evidence>
<dbReference type="Pfam" id="PF02223">
    <property type="entry name" value="Thymidylate_kin"/>
    <property type="match status" value="1"/>
</dbReference>
<dbReference type="Gene3D" id="3.40.50.300">
    <property type="entry name" value="P-loop containing nucleotide triphosphate hydrolases"/>
    <property type="match status" value="1"/>
</dbReference>
<dbReference type="InterPro" id="IPR027417">
    <property type="entry name" value="P-loop_NTPase"/>
</dbReference>
<organism evidence="14 15">
    <name type="scientific">SAR86 cluster bacterium</name>
    <dbReference type="NCBI Taxonomy" id="2030880"/>
    <lineage>
        <taxon>Bacteria</taxon>
        <taxon>Pseudomonadati</taxon>
        <taxon>Pseudomonadota</taxon>
        <taxon>Gammaproteobacteria</taxon>
        <taxon>SAR86 cluster</taxon>
    </lineage>
</organism>
<dbReference type="GO" id="GO:0006235">
    <property type="term" value="P:dTTP biosynthetic process"/>
    <property type="evidence" value="ECO:0007669"/>
    <property type="project" value="UniProtKB-UniRule"/>
</dbReference>
<dbReference type="SUPFAM" id="SSF52540">
    <property type="entry name" value="P-loop containing nucleoside triphosphate hydrolases"/>
    <property type="match status" value="1"/>
</dbReference>
<evidence type="ECO:0000256" key="1">
    <source>
        <dbReference type="ARBA" id="ARBA00009776"/>
    </source>
</evidence>
<reference evidence="14" key="1">
    <citation type="submission" date="2020-05" db="EMBL/GenBank/DDBJ databases">
        <title>Sulfur intermediates as new biogeochemical hubs in an aquatic model microbial ecosystem.</title>
        <authorList>
            <person name="Vigneron A."/>
        </authorList>
    </citation>
    <scope>NUCLEOTIDE SEQUENCE</scope>
    <source>
        <strain evidence="14">Bin.250</strain>
    </source>
</reference>
<comment type="similarity">
    <text evidence="1 12">Belongs to the thymidylate kinase family.</text>
</comment>
<protein>
    <recommendedName>
        <fullName evidence="3 12">Thymidylate kinase</fullName>
        <ecNumber evidence="2 12">2.7.4.9</ecNumber>
    </recommendedName>
    <alternativeName>
        <fullName evidence="9 12">dTMP kinase</fullName>
    </alternativeName>
</protein>
<feature type="binding site" evidence="12">
    <location>
        <begin position="10"/>
        <end position="17"/>
    </location>
    <ligand>
        <name>ATP</name>
        <dbReference type="ChEBI" id="CHEBI:30616"/>
    </ligand>
</feature>
<dbReference type="EMBL" id="JABMOJ010000525">
    <property type="protein sequence ID" value="NQV66481.1"/>
    <property type="molecule type" value="Genomic_DNA"/>
</dbReference>
<evidence type="ECO:0000256" key="11">
    <source>
        <dbReference type="ARBA" id="ARBA00057735"/>
    </source>
</evidence>
<dbReference type="GO" id="GO:0006233">
    <property type="term" value="P:dTDP biosynthetic process"/>
    <property type="evidence" value="ECO:0007669"/>
    <property type="project" value="InterPro"/>
</dbReference>
<dbReference type="NCBIfam" id="TIGR00041">
    <property type="entry name" value="DTMP_kinase"/>
    <property type="match status" value="1"/>
</dbReference>
<dbReference type="HAMAP" id="MF_00165">
    <property type="entry name" value="Thymidylate_kinase"/>
    <property type="match status" value="1"/>
</dbReference>
<keyword evidence="7 12" id="KW-0418">Kinase</keyword>
<dbReference type="GO" id="GO:0005524">
    <property type="term" value="F:ATP binding"/>
    <property type="evidence" value="ECO:0007669"/>
    <property type="project" value="UniProtKB-UniRule"/>
</dbReference>
<evidence type="ECO:0000259" key="13">
    <source>
        <dbReference type="Pfam" id="PF02223"/>
    </source>
</evidence>
<dbReference type="EC" id="2.7.4.9" evidence="2 12"/>
<keyword evidence="4 12" id="KW-0808">Transferase</keyword>
<dbReference type="Proteomes" id="UP000754644">
    <property type="component" value="Unassembled WGS sequence"/>
</dbReference>
<evidence type="ECO:0000256" key="5">
    <source>
        <dbReference type="ARBA" id="ARBA00022727"/>
    </source>
</evidence>
<feature type="domain" description="Thymidylate kinase-like" evidence="13">
    <location>
        <begin position="8"/>
        <end position="195"/>
    </location>
</feature>
<sequence>MSGLFITIEGAEGVGKSTNISYIEELLDAKGIEHVATREPGGTPLAERIRHLLLDKAEQNVDPLAELLLMFAARRQHLQDLIWPALARGQWVICDRFTDSTYAYQGAGRGLDMTVINDLERLCLGDFQPDLTLILDLPIEAGMARAAERGELDRFESEDIAFFQRVRQGFLDRAATADRYRVIDASQPLAQVQAQVRQMITSLPVYGGGNDGAS</sequence>
<dbReference type="PROSITE" id="PS01331">
    <property type="entry name" value="THYMIDYLATE_KINASE"/>
    <property type="match status" value="1"/>
</dbReference>
<dbReference type="InterPro" id="IPR039430">
    <property type="entry name" value="Thymidylate_kin-like_dom"/>
</dbReference>
<dbReference type="FunFam" id="3.40.50.300:FF:000225">
    <property type="entry name" value="Thymidylate kinase"/>
    <property type="match status" value="1"/>
</dbReference>
<keyword evidence="8 12" id="KW-0067">ATP-binding</keyword>
<dbReference type="GO" id="GO:0005829">
    <property type="term" value="C:cytosol"/>
    <property type="evidence" value="ECO:0007669"/>
    <property type="project" value="TreeGrafter"/>
</dbReference>
<dbReference type="GO" id="GO:0004798">
    <property type="term" value="F:dTMP kinase activity"/>
    <property type="evidence" value="ECO:0007669"/>
    <property type="project" value="UniProtKB-UniRule"/>
</dbReference>
<evidence type="ECO:0000256" key="3">
    <source>
        <dbReference type="ARBA" id="ARBA00017144"/>
    </source>
</evidence>
<dbReference type="InterPro" id="IPR018094">
    <property type="entry name" value="Thymidylate_kinase"/>
</dbReference>
<evidence type="ECO:0000256" key="6">
    <source>
        <dbReference type="ARBA" id="ARBA00022741"/>
    </source>
</evidence>
<name>A0A973AB78_9GAMM</name>
<comment type="function">
    <text evidence="11 12">Phosphorylation of dTMP to form dTDP in both de novo and salvage pathways of dTTP synthesis.</text>
</comment>
<comment type="caution">
    <text evidence="14">The sequence shown here is derived from an EMBL/GenBank/DDBJ whole genome shotgun (WGS) entry which is preliminary data.</text>
</comment>